<dbReference type="PANTHER" id="PTHR30353">
    <property type="entry name" value="INNER MEMBRANE PROTEIN DEDA-RELATED"/>
    <property type="match status" value="1"/>
</dbReference>
<evidence type="ECO:0000256" key="3">
    <source>
        <dbReference type="ARBA" id="ARBA00022475"/>
    </source>
</evidence>
<evidence type="ECO:0000256" key="5">
    <source>
        <dbReference type="ARBA" id="ARBA00022989"/>
    </source>
</evidence>
<proteinExistence type="inferred from homology"/>
<keyword evidence="3 7" id="KW-1003">Cell membrane</keyword>
<organism evidence="9 10">
    <name type="scientific">Gemmata algarum</name>
    <dbReference type="NCBI Taxonomy" id="2975278"/>
    <lineage>
        <taxon>Bacteria</taxon>
        <taxon>Pseudomonadati</taxon>
        <taxon>Planctomycetota</taxon>
        <taxon>Planctomycetia</taxon>
        <taxon>Gemmatales</taxon>
        <taxon>Gemmataceae</taxon>
        <taxon>Gemmata</taxon>
    </lineage>
</organism>
<accession>A0ABU5EVY7</accession>
<evidence type="ECO:0000256" key="1">
    <source>
        <dbReference type="ARBA" id="ARBA00004651"/>
    </source>
</evidence>
<dbReference type="InterPro" id="IPR032818">
    <property type="entry name" value="DedA-like"/>
</dbReference>
<dbReference type="Pfam" id="PF09335">
    <property type="entry name" value="VTT_dom"/>
    <property type="match status" value="1"/>
</dbReference>
<feature type="transmembrane region" description="Helical" evidence="7">
    <location>
        <begin position="137"/>
        <end position="158"/>
    </location>
</feature>
<keyword evidence="5 7" id="KW-1133">Transmembrane helix</keyword>
<keyword evidence="6 7" id="KW-0472">Membrane</keyword>
<evidence type="ECO:0000313" key="10">
    <source>
        <dbReference type="Proteomes" id="UP001272242"/>
    </source>
</evidence>
<dbReference type="Proteomes" id="UP001272242">
    <property type="component" value="Unassembled WGS sequence"/>
</dbReference>
<feature type="domain" description="VTT" evidence="8">
    <location>
        <begin position="49"/>
        <end position="152"/>
    </location>
</feature>
<evidence type="ECO:0000256" key="2">
    <source>
        <dbReference type="ARBA" id="ARBA00010792"/>
    </source>
</evidence>
<feature type="transmembrane region" description="Helical" evidence="7">
    <location>
        <begin position="164"/>
        <end position="182"/>
    </location>
</feature>
<evidence type="ECO:0000256" key="7">
    <source>
        <dbReference type="RuleBase" id="RU367016"/>
    </source>
</evidence>
<dbReference type="EMBL" id="JAXBLV010000110">
    <property type="protein sequence ID" value="MDY3559321.1"/>
    <property type="molecule type" value="Genomic_DNA"/>
</dbReference>
<keyword evidence="10" id="KW-1185">Reference proteome</keyword>
<dbReference type="RefSeq" id="WP_320686109.1">
    <property type="nucleotide sequence ID" value="NZ_JAXBLV010000110.1"/>
</dbReference>
<evidence type="ECO:0000313" key="9">
    <source>
        <dbReference type="EMBL" id="MDY3559321.1"/>
    </source>
</evidence>
<comment type="subcellular location">
    <subcellularLocation>
        <location evidence="1 7">Cell membrane</location>
        <topology evidence="1 7">Multi-pass membrane protein</topology>
    </subcellularLocation>
</comment>
<keyword evidence="4 7" id="KW-0812">Transmembrane</keyword>
<comment type="caution">
    <text evidence="9">The sequence shown here is derived from an EMBL/GenBank/DDBJ whole genome shotgun (WGS) entry which is preliminary data.</text>
</comment>
<evidence type="ECO:0000256" key="6">
    <source>
        <dbReference type="ARBA" id="ARBA00023136"/>
    </source>
</evidence>
<feature type="transmembrane region" description="Helical" evidence="7">
    <location>
        <begin position="45"/>
        <end position="67"/>
    </location>
</feature>
<reference evidence="10" key="1">
    <citation type="journal article" date="2023" name="Mar. Drugs">
        <title>Gemmata algarum, a Novel Planctomycete Isolated from an Algal Mat, Displays Antimicrobial Activity.</title>
        <authorList>
            <person name="Kumar G."/>
            <person name="Kallscheuer N."/>
            <person name="Kashif M."/>
            <person name="Ahamad S."/>
            <person name="Jagadeeshwari U."/>
            <person name="Pannikurungottu S."/>
            <person name="Haufschild T."/>
            <person name="Kabuu M."/>
            <person name="Sasikala C."/>
            <person name="Jogler C."/>
            <person name="Ramana C."/>
        </authorList>
    </citation>
    <scope>NUCLEOTIDE SEQUENCE [LARGE SCALE GENOMIC DNA]</scope>
    <source>
        <strain evidence="10">JC673</strain>
    </source>
</reference>
<comment type="similarity">
    <text evidence="2 7">Belongs to the DedA family.</text>
</comment>
<protein>
    <submittedName>
        <fullName evidence="9">DedA family protein</fullName>
    </submittedName>
</protein>
<evidence type="ECO:0000256" key="4">
    <source>
        <dbReference type="ARBA" id="ARBA00022692"/>
    </source>
</evidence>
<gene>
    <name evidence="9" type="ORF">R5W23_000312</name>
</gene>
<name>A0ABU5EVY7_9BACT</name>
<feature type="transmembrane region" description="Helical" evidence="7">
    <location>
        <begin position="5"/>
        <end position="25"/>
    </location>
</feature>
<dbReference type="PANTHER" id="PTHR30353:SF15">
    <property type="entry name" value="INNER MEMBRANE PROTEIN YABI"/>
    <property type="match status" value="1"/>
</dbReference>
<evidence type="ECO:0000259" key="8">
    <source>
        <dbReference type="Pfam" id="PF09335"/>
    </source>
</evidence>
<dbReference type="InterPro" id="IPR032816">
    <property type="entry name" value="VTT_dom"/>
</dbReference>
<sequence length="234" mass="25800">MTDALYWYASIFLWLFLTGVGLPPAPEEAGILYAASVNALHPEVLWPFAWAACGLGILAADCVLYGVGWKWGPRLFEYRWVQKVLSSERRQRIEGHFSQHGMKLLILARFLPPVRTGVFLIAGATRYSFVKFLIADLVYAVVGVGAFFFFGAWLLTLIHRYQSTALTIGAIAVMCYGLYMYYRLLRRRELRNGPQAPASILQGPEGSVPAGEPATNTAAASAAQHEANVVLGKS</sequence>